<evidence type="ECO:0000313" key="1">
    <source>
        <dbReference type="EMBL" id="CAG8819622.1"/>
    </source>
</evidence>
<proteinExistence type="predicted"/>
<keyword evidence="2" id="KW-1185">Reference proteome</keyword>
<gene>
    <name evidence="1" type="ORF">GMARGA_LOCUS27356</name>
</gene>
<feature type="non-terminal residue" evidence="1">
    <location>
        <position position="1"/>
    </location>
</feature>
<evidence type="ECO:0000313" key="2">
    <source>
        <dbReference type="Proteomes" id="UP000789901"/>
    </source>
</evidence>
<comment type="caution">
    <text evidence="1">The sequence shown here is derived from an EMBL/GenBank/DDBJ whole genome shotgun (WGS) entry which is preliminary data.</text>
</comment>
<name>A0ABN7W7F2_GIGMA</name>
<dbReference type="EMBL" id="CAJVQB010033330">
    <property type="protein sequence ID" value="CAG8819622.1"/>
    <property type="molecule type" value="Genomic_DNA"/>
</dbReference>
<accession>A0ABN7W7F2</accession>
<dbReference type="Proteomes" id="UP000789901">
    <property type="component" value="Unassembled WGS sequence"/>
</dbReference>
<sequence>NHPIAWFNETILENNIKCYDFDEFKNPEVLGFSSFNRTYKCEWKNGELIVAKFMEISDFDLDKIDF</sequence>
<protein>
    <submittedName>
        <fullName evidence="1">26348_t:CDS:1</fullName>
    </submittedName>
</protein>
<organism evidence="1 2">
    <name type="scientific">Gigaspora margarita</name>
    <dbReference type="NCBI Taxonomy" id="4874"/>
    <lineage>
        <taxon>Eukaryota</taxon>
        <taxon>Fungi</taxon>
        <taxon>Fungi incertae sedis</taxon>
        <taxon>Mucoromycota</taxon>
        <taxon>Glomeromycotina</taxon>
        <taxon>Glomeromycetes</taxon>
        <taxon>Diversisporales</taxon>
        <taxon>Gigasporaceae</taxon>
        <taxon>Gigaspora</taxon>
    </lineage>
</organism>
<reference evidence="1 2" key="1">
    <citation type="submission" date="2021-06" db="EMBL/GenBank/DDBJ databases">
        <authorList>
            <person name="Kallberg Y."/>
            <person name="Tangrot J."/>
            <person name="Rosling A."/>
        </authorList>
    </citation>
    <scope>NUCLEOTIDE SEQUENCE [LARGE SCALE GENOMIC DNA]</scope>
    <source>
        <strain evidence="1 2">120-4 pot B 10/14</strain>
    </source>
</reference>